<proteinExistence type="inferred from homology"/>
<reference evidence="14 15" key="1">
    <citation type="submission" date="2010-06" db="EMBL/GenBank/DDBJ databases">
        <title>Complete sequence chromosome of Methanohalobium evestigatum Z-7303.</title>
        <authorList>
            <consortium name="US DOE Joint Genome Institute"/>
            <person name="Lucas S."/>
            <person name="Copeland A."/>
            <person name="Lapidus A."/>
            <person name="Cheng J.-F."/>
            <person name="Bruce D."/>
            <person name="Goodwin L."/>
            <person name="Pitluck S."/>
            <person name="Saunders E."/>
            <person name="Detter J.C."/>
            <person name="Han C."/>
            <person name="Tapia R."/>
            <person name="Land M."/>
            <person name="Hauser L."/>
            <person name="Kyrpides N."/>
            <person name="Mikhailova N."/>
            <person name="Sieprawska-Lupa M."/>
            <person name="Whitman W.B."/>
            <person name="Anderson I."/>
            <person name="Woyke T."/>
        </authorList>
    </citation>
    <scope>NUCLEOTIDE SEQUENCE [LARGE SCALE GENOMIC DNA]</scope>
    <source>
        <strain evidence="15">ATCC BAA-1072 / DSM 3721 / NBRC 107634 / OCM 161 / Z-7303</strain>
    </source>
</reference>
<dbReference type="RefSeq" id="WP_013195589.1">
    <property type="nucleotide sequence ID" value="NC_014253.1"/>
</dbReference>
<evidence type="ECO:0000256" key="2">
    <source>
        <dbReference type="ARBA" id="ARBA00003945"/>
    </source>
</evidence>
<evidence type="ECO:0000256" key="4">
    <source>
        <dbReference type="ARBA" id="ARBA00012358"/>
    </source>
</evidence>
<evidence type="ECO:0000256" key="8">
    <source>
        <dbReference type="ARBA" id="ARBA00023004"/>
    </source>
</evidence>
<dbReference type="Pfam" id="PF02943">
    <property type="entry name" value="FeThRed_B"/>
    <property type="match status" value="1"/>
</dbReference>
<keyword evidence="8" id="KW-0408">Iron</keyword>
<dbReference type="AlphaFoldDB" id="D7EAM5"/>
<gene>
    <name evidence="14" type="ordered locus">Metev_2198</name>
</gene>
<dbReference type="OrthoDB" id="45654at2157"/>
<dbReference type="InterPro" id="IPR036644">
    <property type="entry name" value="FTR_bsu_sf"/>
</dbReference>
<dbReference type="STRING" id="644295.Metev_2198"/>
<keyword evidence="6" id="KW-0479">Metal-binding</keyword>
<dbReference type="GeneID" id="9347859"/>
<accession>D7EAM5</accession>
<organism evidence="14 15">
    <name type="scientific">Methanohalobium evestigatum (strain ATCC BAA-1072 / DSM 3721 / NBRC 107634 / OCM 161 / Z-7303)</name>
    <dbReference type="NCBI Taxonomy" id="644295"/>
    <lineage>
        <taxon>Archaea</taxon>
        <taxon>Methanobacteriati</taxon>
        <taxon>Methanobacteriota</taxon>
        <taxon>Stenosarchaea group</taxon>
        <taxon>Methanomicrobia</taxon>
        <taxon>Methanosarcinales</taxon>
        <taxon>Methanosarcinaceae</taxon>
        <taxon>Methanohalobium</taxon>
    </lineage>
</organism>
<dbReference type="InterPro" id="IPR004209">
    <property type="entry name" value="FTR_bsu"/>
</dbReference>
<keyword evidence="5" id="KW-0004">4Fe-4S</keyword>
<evidence type="ECO:0000256" key="1">
    <source>
        <dbReference type="ARBA" id="ARBA00001966"/>
    </source>
</evidence>
<evidence type="ECO:0000256" key="5">
    <source>
        <dbReference type="ARBA" id="ARBA00022485"/>
    </source>
</evidence>
<evidence type="ECO:0000256" key="6">
    <source>
        <dbReference type="ARBA" id="ARBA00022723"/>
    </source>
</evidence>
<dbReference type="KEGG" id="mev:Metev_2198"/>
<evidence type="ECO:0000256" key="3">
    <source>
        <dbReference type="ARBA" id="ARBA00007941"/>
    </source>
</evidence>
<dbReference type="GO" id="GO:0046872">
    <property type="term" value="F:metal ion binding"/>
    <property type="evidence" value="ECO:0007669"/>
    <property type="project" value="UniProtKB-KW"/>
</dbReference>
<dbReference type="PANTHER" id="PTHR35113">
    <property type="entry name" value="FERREDOXIN-THIOREDOXIN REDUCTASE CATALYTIC CHAIN, CHLOROPLASTIC"/>
    <property type="match status" value="1"/>
</dbReference>
<evidence type="ECO:0000256" key="11">
    <source>
        <dbReference type="ARBA" id="ARBA00026011"/>
    </source>
</evidence>
<keyword evidence="15" id="KW-1185">Reference proteome</keyword>
<evidence type="ECO:0000256" key="10">
    <source>
        <dbReference type="ARBA" id="ARBA00023157"/>
    </source>
</evidence>
<sequence length="121" mass="14283">MSSEARTERRKNKLRELFTRVVDPLGYKFSPDEELVDFLLEQEVMTEREKGAPYCPCQALPGNREEDMKLVCPCIPFNRKHFDIMKRCWCGLFVHKDVTDPDKLEQISPKELEKMEKETSE</sequence>
<comment type="function">
    <text evidence="2">Catalytic subunit of the ferredoxin-thioredoxin reductase (FTR), which catalyzes the two-electron reduction of thioredoxins by the electrons provided by reduced ferredoxin.</text>
</comment>
<dbReference type="GO" id="GO:0016730">
    <property type="term" value="F:oxidoreductase activity, acting on iron-sulfur proteins as donors"/>
    <property type="evidence" value="ECO:0007669"/>
    <property type="project" value="InterPro"/>
</dbReference>
<dbReference type="SUPFAM" id="SSF57662">
    <property type="entry name" value="Ferredoxin thioredoxin reductase (FTR), catalytic beta chain"/>
    <property type="match status" value="1"/>
</dbReference>
<evidence type="ECO:0000256" key="12">
    <source>
        <dbReference type="ARBA" id="ARBA00030295"/>
    </source>
</evidence>
<dbReference type="EC" id="1.8.7.2" evidence="4"/>
<evidence type="ECO:0000256" key="13">
    <source>
        <dbReference type="ARBA" id="ARBA00048150"/>
    </source>
</evidence>
<comment type="catalytic activity">
    <reaction evidence="13">
        <text>[thioredoxin]-disulfide + 2 reduced [2Fe-2S]-[ferredoxin] + 2 H(+) = [thioredoxin]-dithiol + 2 oxidized [2Fe-2S]-[ferredoxin]</text>
        <dbReference type="Rhea" id="RHEA:42336"/>
        <dbReference type="Rhea" id="RHEA-COMP:10000"/>
        <dbReference type="Rhea" id="RHEA-COMP:10001"/>
        <dbReference type="Rhea" id="RHEA-COMP:10698"/>
        <dbReference type="Rhea" id="RHEA-COMP:10700"/>
        <dbReference type="ChEBI" id="CHEBI:15378"/>
        <dbReference type="ChEBI" id="CHEBI:29950"/>
        <dbReference type="ChEBI" id="CHEBI:33737"/>
        <dbReference type="ChEBI" id="CHEBI:33738"/>
        <dbReference type="ChEBI" id="CHEBI:50058"/>
        <dbReference type="EC" id="1.8.7.2"/>
    </reaction>
</comment>
<name>D7EAM5_METEZ</name>
<evidence type="ECO:0000256" key="9">
    <source>
        <dbReference type="ARBA" id="ARBA00023014"/>
    </source>
</evidence>
<comment type="similarity">
    <text evidence="3">Belongs to the ferredoxin thioredoxin reductase beta subunit family.</text>
</comment>
<evidence type="ECO:0000313" key="14">
    <source>
        <dbReference type="EMBL" id="ADI75024.1"/>
    </source>
</evidence>
<dbReference type="GO" id="GO:0051539">
    <property type="term" value="F:4 iron, 4 sulfur cluster binding"/>
    <property type="evidence" value="ECO:0007669"/>
    <property type="project" value="UniProtKB-KW"/>
</dbReference>
<dbReference type="Gene3D" id="3.90.460.10">
    <property type="entry name" value="Ferredoxin thioredoxin reductase catalytic beta subunit"/>
    <property type="match status" value="1"/>
</dbReference>
<dbReference type="EMBL" id="CP002069">
    <property type="protein sequence ID" value="ADI75024.1"/>
    <property type="molecule type" value="Genomic_DNA"/>
</dbReference>
<comment type="subunit">
    <text evidence="11">Heterodimer of subunit A (variable subunit) and subunit B (catalytic subunit). Heterodimeric FTR forms a complex with ferredoxin and thioredoxin.</text>
</comment>
<dbReference type="HOGENOM" id="CLU_169701_1_0_2"/>
<evidence type="ECO:0000256" key="7">
    <source>
        <dbReference type="ARBA" id="ARBA00023002"/>
    </source>
</evidence>
<protein>
    <recommendedName>
        <fullName evidence="4">ferredoxin:thioredoxin reductase</fullName>
        <ecNumber evidence="4">1.8.7.2</ecNumber>
    </recommendedName>
    <alternativeName>
        <fullName evidence="12">Ferredoxin-thioredoxin reductase subunit B</fullName>
    </alternativeName>
</protein>
<dbReference type="PANTHER" id="PTHR35113:SF1">
    <property type="entry name" value="FERREDOXIN-THIOREDOXIN REDUCTASE CATALYTIC CHAIN, CHLOROPLASTIC"/>
    <property type="match status" value="1"/>
</dbReference>
<evidence type="ECO:0000313" key="15">
    <source>
        <dbReference type="Proteomes" id="UP000000391"/>
    </source>
</evidence>
<keyword evidence="10" id="KW-1015">Disulfide bond</keyword>
<dbReference type="Proteomes" id="UP000000391">
    <property type="component" value="Chromosome"/>
</dbReference>
<comment type="cofactor">
    <cofactor evidence="1">
        <name>[4Fe-4S] cluster</name>
        <dbReference type="ChEBI" id="CHEBI:49883"/>
    </cofactor>
</comment>
<keyword evidence="9" id="KW-0411">Iron-sulfur</keyword>
<keyword evidence="7" id="KW-0560">Oxidoreductase</keyword>